<dbReference type="Pfam" id="PF02469">
    <property type="entry name" value="Fasciclin"/>
    <property type="match status" value="1"/>
</dbReference>
<organism evidence="2 3">
    <name type="scientific">Roseivivax sediminis</name>
    <dbReference type="NCBI Taxonomy" id="936889"/>
    <lineage>
        <taxon>Bacteria</taxon>
        <taxon>Pseudomonadati</taxon>
        <taxon>Pseudomonadota</taxon>
        <taxon>Alphaproteobacteria</taxon>
        <taxon>Rhodobacterales</taxon>
        <taxon>Roseobacteraceae</taxon>
        <taxon>Roseivivax</taxon>
    </lineage>
</organism>
<dbReference type="PROSITE" id="PS50213">
    <property type="entry name" value="FAS1"/>
    <property type="match status" value="1"/>
</dbReference>
<dbReference type="PANTHER" id="PTHR10900">
    <property type="entry name" value="PERIOSTIN-RELATED"/>
    <property type="match status" value="1"/>
</dbReference>
<dbReference type="InterPro" id="IPR050904">
    <property type="entry name" value="Adhesion/Biosynth-related"/>
</dbReference>
<dbReference type="InterPro" id="IPR006311">
    <property type="entry name" value="TAT_signal"/>
</dbReference>
<dbReference type="InterPro" id="IPR036378">
    <property type="entry name" value="FAS1_dom_sf"/>
</dbReference>
<accession>A0A1I1ZYL2</accession>
<dbReference type="OrthoDB" id="9800666at2"/>
<keyword evidence="3" id="KW-1185">Reference proteome</keyword>
<evidence type="ECO:0000313" key="2">
    <source>
        <dbReference type="EMBL" id="SFE36761.1"/>
    </source>
</evidence>
<name>A0A1I1ZYL2_9RHOB</name>
<dbReference type="EMBL" id="FOMS01000009">
    <property type="protein sequence ID" value="SFE36761.1"/>
    <property type="molecule type" value="Genomic_DNA"/>
</dbReference>
<gene>
    <name evidence="2" type="ORF">SAMN04515678_10911</name>
</gene>
<dbReference type="PROSITE" id="PS51318">
    <property type="entry name" value="TAT"/>
    <property type="match status" value="1"/>
</dbReference>
<proteinExistence type="predicted"/>
<dbReference type="InterPro" id="IPR000782">
    <property type="entry name" value="FAS1_domain"/>
</dbReference>
<dbReference type="PANTHER" id="PTHR10900:SF77">
    <property type="entry name" value="FI19380P1"/>
    <property type="match status" value="1"/>
</dbReference>
<reference evidence="2 3" key="1">
    <citation type="submission" date="2016-10" db="EMBL/GenBank/DDBJ databases">
        <authorList>
            <person name="Varghese N."/>
            <person name="Submissions S."/>
        </authorList>
    </citation>
    <scope>NUCLEOTIDE SEQUENCE [LARGE SCALE GENOMIC DNA]</scope>
    <source>
        <strain evidence="3">YIM D21,KCTC 23444,ACCC 10710</strain>
    </source>
</reference>
<feature type="domain" description="FAS1" evidence="1">
    <location>
        <begin position="23"/>
        <end position="156"/>
    </location>
</feature>
<dbReference type="Proteomes" id="UP000325289">
    <property type="component" value="Unassembled WGS sequence"/>
</dbReference>
<dbReference type="SMART" id="SM00554">
    <property type="entry name" value="FAS1"/>
    <property type="match status" value="1"/>
</dbReference>
<protein>
    <submittedName>
        <fullName evidence="2">Uncaracterized surface protein containing fasciclin (FAS1) repeats</fullName>
    </submittedName>
</protein>
<dbReference type="SUPFAM" id="SSF82153">
    <property type="entry name" value="FAS1 domain"/>
    <property type="match status" value="1"/>
</dbReference>
<dbReference type="AlphaFoldDB" id="A0A1I1ZYL2"/>
<sequence length="162" mass="17041">MDRRRFLSLAAAGLGTPAAATTRLDLAATLGARAQFITFCDALIAAGLGGTLRSDGPYTVFAPKLAAFDALGRRRLDRLTRPAMRDTLRRLLAHHIVPGEYSAFALTGRRHALPTLAGTTLGIDGTGPGLRAANANVGRAEISASNGVIHTIDRVLRPPYGV</sequence>
<dbReference type="RefSeq" id="WP_149756594.1">
    <property type="nucleotide sequence ID" value="NZ_FOMS01000009.1"/>
</dbReference>
<evidence type="ECO:0000259" key="1">
    <source>
        <dbReference type="PROSITE" id="PS50213"/>
    </source>
</evidence>
<dbReference type="Gene3D" id="2.30.180.10">
    <property type="entry name" value="FAS1 domain"/>
    <property type="match status" value="1"/>
</dbReference>
<evidence type="ECO:0000313" key="3">
    <source>
        <dbReference type="Proteomes" id="UP000325289"/>
    </source>
</evidence>
<dbReference type="GO" id="GO:0005615">
    <property type="term" value="C:extracellular space"/>
    <property type="evidence" value="ECO:0007669"/>
    <property type="project" value="TreeGrafter"/>
</dbReference>